<dbReference type="EMBL" id="JACJPW010000014">
    <property type="protein sequence ID" value="MBD2180952.1"/>
    <property type="molecule type" value="Genomic_DNA"/>
</dbReference>
<organism evidence="2 3">
    <name type="scientific">Aerosakkonema funiforme FACHB-1375</name>
    <dbReference type="NCBI Taxonomy" id="2949571"/>
    <lineage>
        <taxon>Bacteria</taxon>
        <taxon>Bacillati</taxon>
        <taxon>Cyanobacteriota</taxon>
        <taxon>Cyanophyceae</taxon>
        <taxon>Oscillatoriophycideae</taxon>
        <taxon>Aerosakkonematales</taxon>
        <taxon>Aerosakkonemataceae</taxon>
        <taxon>Aerosakkonema</taxon>
    </lineage>
</organism>
<dbReference type="PANTHER" id="PTHR34310:SF5">
    <property type="entry name" value="DUF427 DOMAIN PROTEIN (AFU_ORTHOLOGUE AFUA_3G02220)"/>
    <property type="match status" value="1"/>
</dbReference>
<reference evidence="2" key="2">
    <citation type="submission" date="2020-08" db="EMBL/GenBank/DDBJ databases">
        <authorList>
            <person name="Chen M."/>
            <person name="Teng W."/>
            <person name="Zhao L."/>
            <person name="Hu C."/>
            <person name="Zhou Y."/>
            <person name="Han B."/>
            <person name="Song L."/>
            <person name="Shu W."/>
        </authorList>
    </citation>
    <scope>NUCLEOTIDE SEQUENCE</scope>
    <source>
        <strain evidence="2">FACHB-1375</strain>
    </source>
</reference>
<evidence type="ECO:0000313" key="2">
    <source>
        <dbReference type="EMBL" id="MBD2180952.1"/>
    </source>
</evidence>
<sequence length="94" mass="10665">MPKAVWNGATLAESDRTIVVEGNHYFPPDAIDKQYFKESSTHTTCPWKGVASYYTIEVNGQENKDAAWYYPQAKDKAKNIEGYVAFWRGVKVEG</sequence>
<dbReference type="AlphaFoldDB" id="A0A926ZGC0"/>
<proteinExistence type="predicted"/>
<gene>
    <name evidence="2" type="ORF">H6G03_07535</name>
</gene>
<reference evidence="2" key="1">
    <citation type="journal article" date="2015" name="ISME J.">
        <title>Draft Genome Sequence of Streptomyces incarnatus NRRL8089, which Produces the Nucleoside Antibiotic Sinefungin.</title>
        <authorList>
            <person name="Oshima K."/>
            <person name="Hattori M."/>
            <person name="Shimizu H."/>
            <person name="Fukuda K."/>
            <person name="Nemoto M."/>
            <person name="Inagaki K."/>
            <person name="Tamura T."/>
        </authorList>
    </citation>
    <scope>NUCLEOTIDE SEQUENCE</scope>
    <source>
        <strain evidence="2">FACHB-1375</strain>
    </source>
</reference>
<dbReference type="InterPro" id="IPR038694">
    <property type="entry name" value="DUF427_sf"/>
</dbReference>
<accession>A0A926ZGC0</accession>
<dbReference type="Pfam" id="PF04248">
    <property type="entry name" value="NTP_transf_9"/>
    <property type="match status" value="1"/>
</dbReference>
<dbReference type="PANTHER" id="PTHR34310">
    <property type="entry name" value="DUF427 DOMAIN PROTEIN (AFU_ORTHOLOGUE AFUA_3G02220)"/>
    <property type="match status" value="1"/>
</dbReference>
<evidence type="ECO:0000259" key="1">
    <source>
        <dbReference type="Pfam" id="PF04248"/>
    </source>
</evidence>
<comment type="caution">
    <text evidence="2">The sequence shown here is derived from an EMBL/GenBank/DDBJ whole genome shotgun (WGS) entry which is preliminary data.</text>
</comment>
<dbReference type="Gene3D" id="2.170.150.40">
    <property type="entry name" value="Domain of unknown function (DUF427)"/>
    <property type="match status" value="1"/>
</dbReference>
<protein>
    <submittedName>
        <fullName evidence="2">DUF427 domain-containing protein</fullName>
    </submittedName>
</protein>
<dbReference type="InterPro" id="IPR007361">
    <property type="entry name" value="DUF427"/>
</dbReference>
<evidence type="ECO:0000313" key="3">
    <source>
        <dbReference type="Proteomes" id="UP000641646"/>
    </source>
</evidence>
<keyword evidence="3" id="KW-1185">Reference proteome</keyword>
<dbReference type="Proteomes" id="UP000641646">
    <property type="component" value="Unassembled WGS sequence"/>
</dbReference>
<feature type="domain" description="DUF427" evidence="1">
    <location>
        <begin position="3"/>
        <end position="88"/>
    </location>
</feature>
<name>A0A926ZGC0_9CYAN</name>
<dbReference type="RefSeq" id="WP_190463693.1">
    <property type="nucleotide sequence ID" value="NZ_JACJPW010000014.1"/>
</dbReference>